<reference evidence="3" key="1">
    <citation type="journal article" date="2019" name="Int. J. Syst. Evol. Microbiol.">
        <title>The Global Catalogue of Microorganisms (GCM) 10K type strain sequencing project: providing services to taxonomists for standard genome sequencing and annotation.</title>
        <authorList>
            <consortium name="The Broad Institute Genomics Platform"/>
            <consortium name="The Broad Institute Genome Sequencing Center for Infectious Disease"/>
            <person name="Wu L."/>
            <person name="Ma J."/>
        </authorList>
    </citation>
    <scope>NUCLEOTIDE SEQUENCE [LARGE SCALE GENOMIC DNA]</scope>
    <source>
        <strain evidence="3">JCM 17563</strain>
    </source>
</reference>
<proteinExistence type="predicted"/>
<keyword evidence="3" id="KW-1185">Reference proteome</keyword>
<keyword evidence="1" id="KW-0812">Transmembrane</keyword>
<keyword evidence="1" id="KW-1133">Transmembrane helix</keyword>
<dbReference type="RefSeq" id="WP_344707598.1">
    <property type="nucleotide sequence ID" value="NZ_BAABBQ010000001.1"/>
</dbReference>
<protein>
    <recommendedName>
        <fullName evidence="4">DUF4230 domain-containing protein</fullName>
    </recommendedName>
</protein>
<evidence type="ECO:0000313" key="2">
    <source>
        <dbReference type="EMBL" id="GAA4022330.1"/>
    </source>
</evidence>
<name>A0ABP7T872_9SPHN</name>
<organism evidence="2 3">
    <name type="scientific">Sphingomonas swuensis</name>
    <dbReference type="NCBI Taxonomy" id="977800"/>
    <lineage>
        <taxon>Bacteria</taxon>
        <taxon>Pseudomonadati</taxon>
        <taxon>Pseudomonadota</taxon>
        <taxon>Alphaproteobacteria</taxon>
        <taxon>Sphingomonadales</taxon>
        <taxon>Sphingomonadaceae</taxon>
        <taxon>Sphingomonas</taxon>
    </lineage>
</organism>
<dbReference type="InterPro" id="IPR025324">
    <property type="entry name" value="DUF4230"/>
</dbReference>
<dbReference type="Proteomes" id="UP001500235">
    <property type="component" value="Unassembled WGS sequence"/>
</dbReference>
<gene>
    <name evidence="2" type="ORF">GCM10022280_23720</name>
</gene>
<evidence type="ECO:0000313" key="3">
    <source>
        <dbReference type="Proteomes" id="UP001500235"/>
    </source>
</evidence>
<sequence>MEGLKRYWPLLLIAAMILGALFWWRAEQAKERRAEEELAQAQGIVRVLSQTFSNRAALKVGEINGTLDVTTVDPGAVPFLRSSQKATVPYSVGYTLDLRDLGADDYRWDPAARTLTIRVPLVAAEAPNIDEANRAVAGTSGLFVTRGASANLARRASQLATAKAGEVAEEPANLARAQANAEKVVADLARAPLETAGLGPVTVRVVTPAAGVRDGERWDVSRSIEQVLADRQR</sequence>
<accession>A0ABP7T872</accession>
<feature type="transmembrane region" description="Helical" evidence="1">
    <location>
        <begin position="6"/>
        <end position="24"/>
    </location>
</feature>
<comment type="caution">
    <text evidence="2">The sequence shown here is derived from an EMBL/GenBank/DDBJ whole genome shotgun (WGS) entry which is preliminary data.</text>
</comment>
<dbReference type="EMBL" id="BAABBQ010000001">
    <property type="protein sequence ID" value="GAA4022330.1"/>
    <property type="molecule type" value="Genomic_DNA"/>
</dbReference>
<evidence type="ECO:0000256" key="1">
    <source>
        <dbReference type="SAM" id="Phobius"/>
    </source>
</evidence>
<evidence type="ECO:0008006" key="4">
    <source>
        <dbReference type="Google" id="ProtNLM"/>
    </source>
</evidence>
<dbReference type="Pfam" id="PF14014">
    <property type="entry name" value="DUF4230"/>
    <property type="match status" value="1"/>
</dbReference>
<keyword evidence="1" id="KW-0472">Membrane</keyword>